<dbReference type="EMBL" id="LR796226">
    <property type="protein sequence ID" value="CAB4129014.1"/>
    <property type="molecule type" value="Genomic_DNA"/>
</dbReference>
<name>A0A6J5L3A3_9CAUD</name>
<keyword evidence="1" id="KW-1133">Transmembrane helix</keyword>
<keyword evidence="1" id="KW-0812">Transmembrane</keyword>
<evidence type="ECO:0000313" key="2">
    <source>
        <dbReference type="EMBL" id="CAB4129014.1"/>
    </source>
</evidence>
<feature type="transmembrane region" description="Helical" evidence="1">
    <location>
        <begin position="32"/>
        <end position="51"/>
    </location>
</feature>
<protein>
    <submittedName>
        <fullName evidence="2">Uncharacterized protein</fullName>
    </submittedName>
</protein>
<keyword evidence="1" id="KW-0472">Membrane</keyword>
<gene>
    <name evidence="2" type="ORF">UFOVP111_131</name>
</gene>
<organism evidence="2">
    <name type="scientific">uncultured Caudovirales phage</name>
    <dbReference type="NCBI Taxonomy" id="2100421"/>
    <lineage>
        <taxon>Viruses</taxon>
        <taxon>Duplodnaviria</taxon>
        <taxon>Heunggongvirae</taxon>
        <taxon>Uroviricota</taxon>
        <taxon>Caudoviricetes</taxon>
        <taxon>Peduoviridae</taxon>
        <taxon>Maltschvirus</taxon>
        <taxon>Maltschvirus maltsch</taxon>
    </lineage>
</organism>
<sequence length="75" mass="7272">MKWNEKALGTIAGATVAGGVAGSTLGASNPGVALAAMGAGATIGAVSGLVASRVAKSKADKANKHAALGRQWNRK</sequence>
<evidence type="ECO:0000256" key="1">
    <source>
        <dbReference type="SAM" id="Phobius"/>
    </source>
</evidence>
<proteinExistence type="predicted"/>
<accession>A0A6J5L3A3</accession>
<reference evidence="2" key="1">
    <citation type="submission" date="2020-04" db="EMBL/GenBank/DDBJ databases">
        <authorList>
            <person name="Chiriac C."/>
            <person name="Salcher M."/>
            <person name="Ghai R."/>
            <person name="Kavagutti S V."/>
        </authorList>
    </citation>
    <scope>NUCLEOTIDE SEQUENCE</scope>
</reference>